<dbReference type="EMBL" id="JARQZJ010000091">
    <property type="protein sequence ID" value="KAK9883419.1"/>
    <property type="molecule type" value="Genomic_DNA"/>
</dbReference>
<evidence type="ECO:0000313" key="2">
    <source>
        <dbReference type="Proteomes" id="UP001431783"/>
    </source>
</evidence>
<dbReference type="SUPFAM" id="SSF56219">
    <property type="entry name" value="DNase I-like"/>
    <property type="match status" value="1"/>
</dbReference>
<accession>A0AAW1URF4</accession>
<organism evidence="1 2">
    <name type="scientific">Henosepilachna vigintioctopunctata</name>
    <dbReference type="NCBI Taxonomy" id="420089"/>
    <lineage>
        <taxon>Eukaryota</taxon>
        <taxon>Metazoa</taxon>
        <taxon>Ecdysozoa</taxon>
        <taxon>Arthropoda</taxon>
        <taxon>Hexapoda</taxon>
        <taxon>Insecta</taxon>
        <taxon>Pterygota</taxon>
        <taxon>Neoptera</taxon>
        <taxon>Endopterygota</taxon>
        <taxon>Coleoptera</taxon>
        <taxon>Polyphaga</taxon>
        <taxon>Cucujiformia</taxon>
        <taxon>Coccinelloidea</taxon>
        <taxon>Coccinellidae</taxon>
        <taxon>Epilachninae</taxon>
        <taxon>Epilachnini</taxon>
        <taxon>Henosepilachna</taxon>
    </lineage>
</organism>
<name>A0AAW1URF4_9CUCU</name>
<reference evidence="1 2" key="1">
    <citation type="submission" date="2023-03" db="EMBL/GenBank/DDBJ databases">
        <title>Genome insight into feeding habits of ladybird beetles.</title>
        <authorList>
            <person name="Li H.-S."/>
            <person name="Huang Y.-H."/>
            <person name="Pang H."/>
        </authorList>
    </citation>
    <scope>NUCLEOTIDE SEQUENCE [LARGE SCALE GENOMIC DNA]</scope>
    <source>
        <strain evidence="1">SYSU_2023b</strain>
        <tissue evidence="1">Whole body</tissue>
    </source>
</reference>
<comment type="caution">
    <text evidence="1">The sequence shown here is derived from an EMBL/GenBank/DDBJ whole genome shotgun (WGS) entry which is preliminary data.</text>
</comment>
<dbReference type="Gene3D" id="3.60.10.10">
    <property type="entry name" value="Endonuclease/exonuclease/phosphatase"/>
    <property type="match status" value="1"/>
</dbReference>
<proteinExistence type="predicted"/>
<dbReference type="Proteomes" id="UP001431783">
    <property type="component" value="Unassembled WGS sequence"/>
</dbReference>
<sequence length="107" mass="12140">MYNIPEYIGKYCTWNNRRSGGVTVFIADWINIESTDSLNMNTAEGIHVQMRISGKLMSIIGIYRSHDSEQEHYIRELDSVLKATADSDIVCYSGDININLNAFEADD</sequence>
<keyword evidence="2" id="KW-1185">Reference proteome</keyword>
<protein>
    <submittedName>
        <fullName evidence="1">Uncharacterized protein</fullName>
    </submittedName>
</protein>
<dbReference type="InterPro" id="IPR036691">
    <property type="entry name" value="Endo/exonu/phosph_ase_sf"/>
</dbReference>
<gene>
    <name evidence="1" type="ORF">WA026_001593</name>
</gene>
<dbReference type="AlphaFoldDB" id="A0AAW1URF4"/>
<evidence type="ECO:0000313" key="1">
    <source>
        <dbReference type="EMBL" id="KAK9883419.1"/>
    </source>
</evidence>